<dbReference type="STRING" id="322104.A3LW96"/>
<dbReference type="InterPro" id="IPR011009">
    <property type="entry name" value="Kinase-like_dom_sf"/>
</dbReference>
<accession>A3LW96</accession>
<gene>
    <name evidence="4" type="primary">AKL1</name>
    <name evidence="4" type="ORF">PICST_47197</name>
</gene>
<dbReference type="Gene3D" id="1.10.510.10">
    <property type="entry name" value="Transferase(Phosphotransferase) domain 1"/>
    <property type="match status" value="1"/>
</dbReference>
<dbReference type="Proteomes" id="UP000002258">
    <property type="component" value="Chromosome 5"/>
</dbReference>
<proteinExistence type="predicted"/>
<dbReference type="RefSeq" id="XP_001384958.2">
    <property type="nucleotide sequence ID" value="XM_001384921.1"/>
</dbReference>
<dbReference type="OMA" id="GIYEMHK"/>
<feature type="domain" description="Protein kinase" evidence="3">
    <location>
        <begin position="20"/>
        <end position="296"/>
    </location>
</feature>
<evidence type="ECO:0000256" key="1">
    <source>
        <dbReference type="ARBA" id="ARBA00022741"/>
    </source>
</evidence>
<dbReference type="eggNOG" id="KOG1989">
    <property type="taxonomic scope" value="Eukaryota"/>
</dbReference>
<dbReference type="HOGENOM" id="CLU_011638_1_0_1"/>
<keyword evidence="4" id="KW-0808">Transferase</keyword>
<dbReference type="OrthoDB" id="2018507at2759"/>
<name>A3LW96_PICST</name>
<dbReference type="SMART" id="SM00220">
    <property type="entry name" value="S_TKc"/>
    <property type="match status" value="1"/>
</dbReference>
<evidence type="ECO:0000313" key="5">
    <source>
        <dbReference type="Proteomes" id="UP000002258"/>
    </source>
</evidence>
<feature type="region of interest" description="Disordered" evidence="2">
    <location>
        <begin position="458"/>
        <end position="497"/>
    </location>
</feature>
<dbReference type="GO" id="GO:0000147">
    <property type="term" value="P:actin cortical patch assembly"/>
    <property type="evidence" value="ECO:0007669"/>
    <property type="project" value="TreeGrafter"/>
</dbReference>
<feature type="compositionally biased region" description="Basic and acidic residues" evidence="2">
    <location>
        <begin position="564"/>
        <end position="573"/>
    </location>
</feature>
<feature type="compositionally biased region" description="Basic residues" evidence="2">
    <location>
        <begin position="717"/>
        <end position="728"/>
    </location>
</feature>
<reference evidence="4 5" key="1">
    <citation type="journal article" date="2007" name="Nat. Biotechnol.">
        <title>Genome sequence of the lignocellulose-bioconverting and xylose-fermenting yeast Pichia stipitis.</title>
        <authorList>
            <person name="Jeffries T.W."/>
            <person name="Grigoriev I.V."/>
            <person name="Grimwood J."/>
            <person name="Laplaza J.M."/>
            <person name="Aerts A."/>
            <person name="Salamov A."/>
            <person name="Schmutz J."/>
            <person name="Lindquist E."/>
            <person name="Dehal P."/>
            <person name="Shapiro H."/>
            <person name="Jin Y.S."/>
            <person name="Passoth V."/>
            <person name="Richardson P.M."/>
        </authorList>
    </citation>
    <scope>NUCLEOTIDE SEQUENCE [LARGE SCALE GENOMIC DNA]</scope>
    <source>
        <strain evidence="5">ATCC 58785 / CBS 6054 / NBRC 10063 / NRRL Y-11545</strain>
    </source>
</reference>
<dbReference type="PANTHER" id="PTHR22967:SF65">
    <property type="entry name" value="SERINE_THREONINE-PROTEIN KINASE AKL1"/>
    <property type="match status" value="1"/>
</dbReference>
<evidence type="ECO:0000313" key="4">
    <source>
        <dbReference type="EMBL" id="ABN66929.2"/>
    </source>
</evidence>
<dbReference type="GO" id="GO:0004674">
    <property type="term" value="F:protein serine/threonine kinase activity"/>
    <property type="evidence" value="ECO:0007669"/>
    <property type="project" value="UniProtKB-KW"/>
</dbReference>
<dbReference type="InParanoid" id="A3LW96"/>
<dbReference type="PROSITE" id="PS00108">
    <property type="entry name" value="PROTEIN_KINASE_ST"/>
    <property type="match status" value="1"/>
</dbReference>
<feature type="region of interest" description="Disordered" evidence="2">
    <location>
        <begin position="544"/>
        <end position="573"/>
    </location>
</feature>
<dbReference type="GeneID" id="4839526"/>
<keyword evidence="4" id="KW-0723">Serine/threonine-protein kinase</keyword>
<dbReference type="GO" id="GO:0005737">
    <property type="term" value="C:cytoplasm"/>
    <property type="evidence" value="ECO:0007669"/>
    <property type="project" value="TreeGrafter"/>
</dbReference>
<dbReference type="AlphaFoldDB" id="A3LW96"/>
<feature type="region of interest" description="Disordered" evidence="2">
    <location>
        <begin position="367"/>
        <end position="409"/>
    </location>
</feature>
<feature type="region of interest" description="Disordered" evidence="2">
    <location>
        <begin position="665"/>
        <end position="686"/>
    </location>
</feature>
<feature type="compositionally biased region" description="Acidic residues" evidence="2">
    <location>
        <begin position="698"/>
        <end position="707"/>
    </location>
</feature>
<evidence type="ECO:0000256" key="2">
    <source>
        <dbReference type="SAM" id="MobiDB-lite"/>
    </source>
</evidence>
<keyword evidence="1" id="KW-0547">Nucleotide-binding</keyword>
<dbReference type="InterPro" id="IPR000719">
    <property type="entry name" value="Prot_kinase_dom"/>
</dbReference>
<feature type="compositionally biased region" description="Basic and acidic residues" evidence="2">
    <location>
        <begin position="729"/>
        <end position="745"/>
    </location>
</feature>
<dbReference type="KEGG" id="pic:PICST_47197"/>
<dbReference type="Pfam" id="PF00069">
    <property type="entry name" value="Pkinase"/>
    <property type="match status" value="1"/>
</dbReference>
<dbReference type="SUPFAM" id="SSF56112">
    <property type="entry name" value="Protein kinase-like (PK-like)"/>
    <property type="match status" value="1"/>
</dbReference>
<dbReference type="GO" id="GO:0005524">
    <property type="term" value="F:ATP binding"/>
    <property type="evidence" value="ECO:0007669"/>
    <property type="project" value="InterPro"/>
</dbReference>
<organism evidence="4 5">
    <name type="scientific">Scheffersomyces stipitis (strain ATCC 58785 / CBS 6054 / NBRC 10063 / NRRL Y-11545)</name>
    <name type="common">Yeast</name>
    <name type="synonym">Pichia stipitis</name>
    <dbReference type="NCBI Taxonomy" id="322104"/>
    <lineage>
        <taxon>Eukaryota</taxon>
        <taxon>Fungi</taxon>
        <taxon>Dikarya</taxon>
        <taxon>Ascomycota</taxon>
        <taxon>Saccharomycotina</taxon>
        <taxon>Pichiomycetes</taxon>
        <taxon>Debaryomycetaceae</taxon>
        <taxon>Scheffersomyces</taxon>
    </lineage>
</organism>
<dbReference type="PANTHER" id="PTHR22967">
    <property type="entry name" value="SERINE/THREONINE PROTEIN KINASE"/>
    <property type="match status" value="1"/>
</dbReference>
<feature type="compositionally biased region" description="Low complexity" evidence="2">
    <location>
        <begin position="367"/>
        <end position="382"/>
    </location>
</feature>
<feature type="compositionally biased region" description="Polar residues" evidence="2">
    <location>
        <begin position="383"/>
        <end position="399"/>
    </location>
</feature>
<keyword evidence="5" id="KW-1185">Reference proteome</keyword>
<dbReference type="EMBL" id="CP000499">
    <property type="protein sequence ID" value="ABN66929.2"/>
    <property type="molecule type" value="Genomic_DNA"/>
</dbReference>
<keyword evidence="4" id="KW-0418">Kinase</keyword>
<dbReference type="PROSITE" id="PS50011">
    <property type="entry name" value="PROTEIN_KINASE_DOM"/>
    <property type="match status" value="1"/>
</dbReference>
<dbReference type="InterPro" id="IPR008271">
    <property type="entry name" value="Ser/Thr_kinase_AS"/>
</dbReference>
<feature type="region of interest" description="Disordered" evidence="2">
    <location>
        <begin position="698"/>
        <end position="756"/>
    </location>
</feature>
<protein>
    <submittedName>
        <fullName evidence="4">Ark-family serine/threonine protein kinase</fullName>
    </submittedName>
</protein>
<dbReference type="GO" id="GO:0007015">
    <property type="term" value="P:actin filament organization"/>
    <property type="evidence" value="ECO:0007669"/>
    <property type="project" value="TreeGrafter"/>
</dbReference>
<evidence type="ECO:0000259" key="3">
    <source>
        <dbReference type="PROSITE" id="PS50011"/>
    </source>
</evidence>
<sequence length="756" mass="84133">MGNFPKLPDGTELPVGSHKVTIVKYLSEGGFAHIYKVEIDPPEEDSNIACLKRVIVPDKNGLNLLRKEVDVMKTLRHGRNIVKYYDSHAERLDNGTYQVLVLMELCPNKSLLDYMNAHIKTKLSESQILTIMNDIALGLYEMHRLKLIHRDIKIENVLIDSKHAFKLCDFGSTSSPIMPPKDQIQFQALSHDILYQTTPQYRAPEMLDLYRGFPIDEKADIWALGCFLYKLCYYTTPFEANGDIAILHASFQFPSLPAYSGDLKNLIIIMLQENPLFRPNVVQVLMLVSKMKDTDFSSLNIEDIYNAGGYNFHALHDYQRHKQNELLQRQQLYYQQQSLAASVSHNASMASLPTVSDSLKVPQVSKVISNSSSHSAGPASESVTPQRSHSRSETSNMKSDGSLRAEGPLIKVDNSSVDLSNIDNLDNAEERYPTLDSLLNETDTAPTVEAVKEFEPNPVPSAHLHVHPPQQPKLKAESEEDVSIPEPPLGKRASIEKPNTFENDTDIYVSSAKPMVSSISQSTNPFPTVENPVVEISKSDMDIVSSGESKKDSNPWGEFRSNVPRKEPSENSHMDYSVPVAMNNEMSLPLPTEDISTSLLNPAEEFAEANLIDLDVGLDSSSSSVATPILLPKTRINNNNKDIYKLETEMSLLDLEIEEDTVNLPIAPGGSSHQPPFKKRVSSGVPSGSKFNFQEEVIDFASDDENPENGSKMNRISIRKSLKKPKSRKSGEHKRTDSSASEGKKRLSFFGGSLSG</sequence>